<name>A0ACB7RTS2_HYAAI</name>
<accession>A0ACB7RTS2</accession>
<proteinExistence type="predicted"/>
<reference evidence="1" key="1">
    <citation type="submission" date="2020-05" db="EMBL/GenBank/DDBJ databases">
        <title>Large-scale comparative analyses of tick genomes elucidate their genetic diversity and vector capacities.</title>
        <authorList>
            <person name="Jia N."/>
            <person name="Wang J."/>
            <person name="Shi W."/>
            <person name="Du L."/>
            <person name="Sun Y."/>
            <person name="Zhan W."/>
            <person name="Jiang J."/>
            <person name="Wang Q."/>
            <person name="Zhang B."/>
            <person name="Ji P."/>
            <person name="Sakyi L.B."/>
            <person name="Cui X."/>
            <person name="Yuan T."/>
            <person name="Jiang B."/>
            <person name="Yang W."/>
            <person name="Lam T.T.-Y."/>
            <person name="Chang Q."/>
            <person name="Ding S."/>
            <person name="Wang X."/>
            <person name="Zhu J."/>
            <person name="Ruan X."/>
            <person name="Zhao L."/>
            <person name="Wei J."/>
            <person name="Que T."/>
            <person name="Du C."/>
            <person name="Cheng J."/>
            <person name="Dai P."/>
            <person name="Han X."/>
            <person name="Huang E."/>
            <person name="Gao Y."/>
            <person name="Liu J."/>
            <person name="Shao H."/>
            <person name="Ye R."/>
            <person name="Li L."/>
            <person name="Wei W."/>
            <person name="Wang X."/>
            <person name="Wang C."/>
            <person name="Yang T."/>
            <person name="Huo Q."/>
            <person name="Li W."/>
            <person name="Guo W."/>
            <person name="Chen H."/>
            <person name="Zhou L."/>
            <person name="Ni X."/>
            <person name="Tian J."/>
            <person name="Zhou Y."/>
            <person name="Sheng Y."/>
            <person name="Liu T."/>
            <person name="Pan Y."/>
            <person name="Xia L."/>
            <person name="Li J."/>
            <person name="Zhao F."/>
            <person name="Cao W."/>
        </authorList>
    </citation>
    <scope>NUCLEOTIDE SEQUENCE</scope>
    <source>
        <strain evidence="1">Hyas-2018</strain>
    </source>
</reference>
<protein>
    <submittedName>
        <fullName evidence="1">Uncharacterized protein</fullName>
    </submittedName>
</protein>
<keyword evidence="2" id="KW-1185">Reference proteome</keyword>
<dbReference type="Proteomes" id="UP000821845">
    <property type="component" value="Chromosome 7"/>
</dbReference>
<sequence length="509" mass="59746">MDQKMYRSVEGVWLYNFFKDEAVRSAVNYKPHGKRRYCRDVFYSDYFEHLLPWYERRHESNVLFLTYEELKADAEREVLKIAAFLGEEHAAALREDRDVLWKVLNACSLENKKKFFDGAAIHRAKGMLEAALPGNTALVEVLKNLPSETVEMHERFAIIRKALIGEWRHYFTPEQMKQMEKWILKKTQGSPVKKFNMDQAMYRYVEGVWLYEQYRDEAVRSAINYKPQEGDIIVVSYPKCGTNWTVFTVYTILTRGREPSNAFEYYTMCPFIDMIGTGLAEEPSRKGPIFTHLPMKVFPPAEKAKYIYVARNPYDCAVSMYYFLKGKTRKTFPDVSFEAFLRLYLNGKVVYGDYFDHLLPWYERRHDSNVLFLTYEELKADTEGQVLKIADFLGKKHATALREDEDILWAVLNASSSENMKKFFERNPKGELWKFAKATRVNSAVADALKKFRRETVETHESTALVRKAIIGDWRNYFNPAQINQMKDWIARKTEGSDVMTLWNKCDLP</sequence>
<organism evidence="1 2">
    <name type="scientific">Hyalomma asiaticum</name>
    <name type="common">Tick</name>
    <dbReference type="NCBI Taxonomy" id="266040"/>
    <lineage>
        <taxon>Eukaryota</taxon>
        <taxon>Metazoa</taxon>
        <taxon>Ecdysozoa</taxon>
        <taxon>Arthropoda</taxon>
        <taxon>Chelicerata</taxon>
        <taxon>Arachnida</taxon>
        <taxon>Acari</taxon>
        <taxon>Parasitiformes</taxon>
        <taxon>Ixodida</taxon>
        <taxon>Ixodoidea</taxon>
        <taxon>Ixodidae</taxon>
        <taxon>Hyalomminae</taxon>
        <taxon>Hyalomma</taxon>
    </lineage>
</organism>
<comment type="caution">
    <text evidence="1">The sequence shown here is derived from an EMBL/GenBank/DDBJ whole genome shotgun (WGS) entry which is preliminary data.</text>
</comment>
<dbReference type="EMBL" id="CM023487">
    <property type="protein sequence ID" value="KAH6926101.1"/>
    <property type="molecule type" value="Genomic_DNA"/>
</dbReference>
<evidence type="ECO:0000313" key="1">
    <source>
        <dbReference type="EMBL" id="KAH6926101.1"/>
    </source>
</evidence>
<evidence type="ECO:0000313" key="2">
    <source>
        <dbReference type="Proteomes" id="UP000821845"/>
    </source>
</evidence>
<gene>
    <name evidence="1" type="ORF">HPB50_014330</name>
</gene>